<evidence type="ECO:0008006" key="4">
    <source>
        <dbReference type="Google" id="ProtNLM"/>
    </source>
</evidence>
<feature type="transmembrane region" description="Helical" evidence="1">
    <location>
        <begin position="43"/>
        <end position="64"/>
    </location>
</feature>
<feature type="transmembrane region" description="Helical" evidence="1">
    <location>
        <begin position="222"/>
        <end position="242"/>
    </location>
</feature>
<feature type="transmembrane region" description="Helical" evidence="1">
    <location>
        <begin position="130"/>
        <end position="151"/>
    </location>
</feature>
<gene>
    <name evidence="2" type="ORF">K8344_00405</name>
</gene>
<reference evidence="2" key="1">
    <citation type="submission" date="2021-09" db="EMBL/GenBank/DDBJ databases">
        <title>Genome of Aequorivita sp. strain F64183.</title>
        <authorList>
            <person name="Wang Y."/>
        </authorList>
    </citation>
    <scope>NUCLEOTIDE SEQUENCE</scope>
    <source>
        <strain evidence="2">F64183</strain>
    </source>
</reference>
<keyword evidence="1" id="KW-0472">Membrane</keyword>
<evidence type="ECO:0000313" key="3">
    <source>
        <dbReference type="Proteomes" id="UP001139462"/>
    </source>
</evidence>
<protein>
    <recommendedName>
        <fullName evidence="4">Prenyltransferase</fullName>
    </recommendedName>
</protein>
<organism evidence="2 3">
    <name type="scientific">Aequorivita xiaoshiensis</name>
    <dbReference type="NCBI Taxonomy" id="2874476"/>
    <lineage>
        <taxon>Bacteria</taxon>
        <taxon>Pseudomonadati</taxon>
        <taxon>Bacteroidota</taxon>
        <taxon>Flavobacteriia</taxon>
        <taxon>Flavobacteriales</taxon>
        <taxon>Flavobacteriaceae</taxon>
        <taxon>Aequorivita</taxon>
    </lineage>
</organism>
<comment type="caution">
    <text evidence="2">The sequence shown here is derived from an EMBL/GenBank/DDBJ whole genome shotgun (WGS) entry which is preliminary data.</text>
</comment>
<keyword evidence="3" id="KW-1185">Reference proteome</keyword>
<sequence length="272" mass="30811">MNFLRDVFRFYISSSIHVALAVLAFFFITALEYNFKPPITTSAFIFLGTISAYNFVKYASIAGLHHRSLTNSLRAIQVFSAICFLLWIFLAFHLSFTTLLFVALFGVTTVLYAVPIIQHRSLRMFSGLKIFVVAFVWAGITVIIPFIASELAITTDVILTFIQRFLIVVVLILPFEIRDIPYDALALKTIPQQIGIKNTKNAGLAALAFSLFIEFFKKTSEVAYITSLLLFSIILGLAVFISKKDQKRYFSSFLVEGLPILWFVMYVTFKTI</sequence>
<evidence type="ECO:0000313" key="2">
    <source>
        <dbReference type="EMBL" id="MCG2429567.1"/>
    </source>
</evidence>
<dbReference type="Proteomes" id="UP001139462">
    <property type="component" value="Unassembled WGS sequence"/>
</dbReference>
<feature type="transmembrane region" description="Helical" evidence="1">
    <location>
        <begin position="198"/>
        <end position="216"/>
    </location>
</feature>
<feature type="transmembrane region" description="Helical" evidence="1">
    <location>
        <begin position="76"/>
        <end position="94"/>
    </location>
</feature>
<feature type="transmembrane region" description="Helical" evidence="1">
    <location>
        <begin position="249"/>
        <end position="269"/>
    </location>
</feature>
<keyword evidence="1" id="KW-1133">Transmembrane helix</keyword>
<dbReference type="RefSeq" id="WP_237606287.1">
    <property type="nucleotide sequence ID" value="NZ_JAIRBB010000001.1"/>
</dbReference>
<feature type="transmembrane region" description="Helical" evidence="1">
    <location>
        <begin position="7"/>
        <end position="31"/>
    </location>
</feature>
<evidence type="ECO:0000256" key="1">
    <source>
        <dbReference type="SAM" id="Phobius"/>
    </source>
</evidence>
<dbReference type="EMBL" id="JAIRBB010000001">
    <property type="protein sequence ID" value="MCG2429567.1"/>
    <property type="molecule type" value="Genomic_DNA"/>
</dbReference>
<name>A0A9X1U4W8_9FLAO</name>
<dbReference type="AlphaFoldDB" id="A0A9X1U4W8"/>
<feature type="transmembrane region" description="Helical" evidence="1">
    <location>
        <begin position="100"/>
        <end position="118"/>
    </location>
</feature>
<proteinExistence type="predicted"/>
<keyword evidence="1" id="KW-0812">Transmembrane</keyword>
<accession>A0A9X1U4W8</accession>
<feature type="transmembrane region" description="Helical" evidence="1">
    <location>
        <begin position="157"/>
        <end position="177"/>
    </location>
</feature>